<evidence type="ECO:0000256" key="9">
    <source>
        <dbReference type="ARBA" id="ARBA00023170"/>
    </source>
</evidence>
<evidence type="ECO:0000256" key="2">
    <source>
        <dbReference type="ARBA" id="ARBA00005993"/>
    </source>
</evidence>
<dbReference type="InterPro" id="IPR001628">
    <property type="entry name" value="Znf_hrmn_rcpt"/>
</dbReference>
<dbReference type="InterPro" id="IPR000536">
    <property type="entry name" value="Nucl_hrmn_rcpt_lig-bd"/>
</dbReference>
<dbReference type="CDD" id="cd06960">
    <property type="entry name" value="NR_DBD_HNF4A"/>
    <property type="match status" value="1"/>
</dbReference>
<evidence type="ECO:0000259" key="12">
    <source>
        <dbReference type="PROSITE" id="PS51030"/>
    </source>
</evidence>
<dbReference type="PROSITE" id="PS51843">
    <property type="entry name" value="NR_LBD"/>
    <property type="match status" value="1"/>
</dbReference>
<accession>A0A1I7X587</accession>
<keyword evidence="10 11" id="KW-0539">Nucleus</keyword>
<dbReference type="GO" id="GO:0005634">
    <property type="term" value="C:nucleus"/>
    <property type="evidence" value="ECO:0007669"/>
    <property type="project" value="UniProtKB-SubCell"/>
</dbReference>
<dbReference type="WBParaSite" id="Hba_12764">
    <property type="protein sequence ID" value="Hba_12764"/>
    <property type="gene ID" value="Hba_12764"/>
</dbReference>
<dbReference type="Proteomes" id="UP000095283">
    <property type="component" value="Unplaced"/>
</dbReference>
<dbReference type="InterPro" id="IPR049636">
    <property type="entry name" value="HNF4-like_DBD"/>
</dbReference>
<evidence type="ECO:0000256" key="8">
    <source>
        <dbReference type="ARBA" id="ARBA00023163"/>
    </source>
</evidence>
<dbReference type="GO" id="GO:0003700">
    <property type="term" value="F:DNA-binding transcription factor activity"/>
    <property type="evidence" value="ECO:0007669"/>
    <property type="project" value="InterPro"/>
</dbReference>
<dbReference type="PRINTS" id="PR00398">
    <property type="entry name" value="STRDHORMONER"/>
</dbReference>
<evidence type="ECO:0000313" key="15">
    <source>
        <dbReference type="WBParaSite" id="Hba_12764"/>
    </source>
</evidence>
<dbReference type="Pfam" id="PF00105">
    <property type="entry name" value="zf-C4"/>
    <property type="match status" value="1"/>
</dbReference>
<evidence type="ECO:0000256" key="1">
    <source>
        <dbReference type="ARBA" id="ARBA00004123"/>
    </source>
</evidence>
<dbReference type="InterPro" id="IPR050274">
    <property type="entry name" value="Nuclear_hormone_rcpt_NR2"/>
</dbReference>
<evidence type="ECO:0000313" key="14">
    <source>
        <dbReference type="Proteomes" id="UP000095283"/>
    </source>
</evidence>
<evidence type="ECO:0000256" key="6">
    <source>
        <dbReference type="ARBA" id="ARBA00023015"/>
    </source>
</evidence>
<dbReference type="SUPFAM" id="SSF57716">
    <property type="entry name" value="Glucocorticoid receptor-like (DNA-binding domain)"/>
    <property type="match status" value="1"/>
</dbReference>
<evidence type="ECO:0000256" key="7">
    <source>
        <dbReference type="ARBA" id="ARBA00023125"/>
    </source>
</evidence>
<dbReference type="InterPro" id="IPR001723">
    <property type="entry name" value="Nuclear_hrmn_rcpt"/>
</dbReference>
<dbReference type="Gene3D" id="3.30.50.10">
    <property type="entry name" value="Erythroid Transcription Factor GATA-1, subunit A"/>
    <property type="match status" value="1"/>
</dbReference>
<keyword evidence="7 11" id="KW-0238">DNA-binding</keyword>
<dbReference type="PRINTS" id="PR00047">
    <property type="entry name" value="STROIDFINGER"/>
</dbReference>
<evidence type="ECO:0000256" key="11">
    <source>
        <dbReference type="RuleBase" id="RU004334"/>
    </source>
</evidence>
<dbReference type="PROSITE" id="PS51030">
    <property type="entry name" value="NUCLEAR_REC_DBD_2"/>
    <property type="match status" value="1"/>
</dbReference>
<keyword evidence="9 11" id="KW-0675">Receptor</keyword>
<proteinExistence type="inferred from homology"/>
<dbReference type="SMART" id="SM00430">
    <property type="entry name" value="HOLI"/>
    <property type="match status" value="1"/>
</dbReference>
<protein>
    <submittedName>
        <fullName evidence="15">Nuclear receptor</fullName>
    </submittedName>
</protein>
<dbReference type="GO" id="GO:0000978">
    <property type="term" value="F:RNA polymerase II cis-regulatory region sequence-specific DNA binding"/>
    <property type="evidence" value="ECO:0007669"/>
    <property type="project" value="InterPro"/>
</dbReference>
<name>A0A1I7X587_HETBA</name>
<feature type="domain" description="NR LBD" evidence="13">
    <location>
        <begin position="250"/>
        <end position="526"/>
    </location>
</feature>
<keyword evidence="14" id="KW-1185">Reference proteome</keyword>
<dbReference type="InterPro" id="IPR013088">
    <property type="entry name" value="Znf_NHR/GATA"/>
</dbReference>
<evidence type="ECO:0000259" key="13">
    <source>
        <dbReference type="PROSITE" id="PS51843"/>
    </source>
</evidence>
<organism evidence="14 15">
    <name type="scientific">Heterorhabditis bacteriophora</name>
    <name type="common">Entomopathogenic nematode worm</name>
    <dbReference type="NCBI Taxonomy" id="37862"/>
    <lineage>
        <taxon>Eukaryota</taxon>
        <taxon>Metazoa</taxon>
        <taxon>Ecdysozoa</taxon>
        <taxon>Nematoda</taxon>
        <taxon>Chromadorea</taxon>
        <taxon>Rhabditida</taxon>
        <taxon>Rhabditina</taxon>
        <taxon>Rhabditomorpha</taxon>
        <taxon>Strongyloidea</taxon>
        <taxon>Heterorhabditidae</taxon>
        <taxon>Heterorhabditis</taxon>
    </lineage>
</organism>
<comment type="similarity">
    <text evidence="2 11">Belongs to the nuclear hormone receptor family.</text>
</comment>
<keyword evidence="8 11" id="KW-0804">Transcription</keyword>
<dbReference type="Pfam" id="PF00104">
    <property type="entry name" value="Hormone_recep"/>
    <property type="match status" value="2"/>
</dbReference>
<keyword evidence="5 11" id="KW-0862">Zinc</keyword>
<comment type="subcellular location">
    <subcellularLocation>
        <location evidence="1 11">Nucleus</location>
    </subcellularLocation>
</comment>
<evidence type="ECO:0000256" key="3">
    <source>
        <dbReference type="ARBA" id="ARBA00022723"/>
    </source>
</evidence>
<evidence type="ECO:0000256" key="4">
    <source>
        <dbReference type="ARBA" id="ARBA00022771"/>
    </source>
</evidence>
<dbReference type="GO" id="GO:0008270">
    <property type="term" value="F:zinc ion binding"/>
    <property type="evidence" value="ECO:0007669"/>
    <property type="project" value="UniProtKB-KW"/>
</dbReference>
<sequence length="529" mass="61570">MDIYKPFISRPGSIQEPKQPWCTIGHNLWPASVSGSSSASSESFDPILDDSLTLHDEIAIHESSEFPLSSSFLDHSTQPKKYSFEHPIIQKKIRNVRKSNKYHCAVCGDKPTGYHYDVLSCNGCKTFFRRTIISRRKFSCSKGGKCQFTKAIQFSNKLEELKGGEEYEHQEYPTGSGSWLSTDARGSKHGALVPVEYMKSIEIMDMRLDEDFQCMNMLYSLGSREHSIKLLRCRDFPIFSMHSLREVLNEPSIVGKRFFNSYYNRDEQVAQYNKNPIRFWMVADLYLVVEYAKTLDCFKELNDKDQRILLTHAGGLVQIVSQAFYSYEQKSESLIFPDGLNALQFKLQDQERLSKVLLLWRASEGGSRQKHNQCEKWANQVIRWLYIYIYSYIYRRVQYEKYYRETYCRPVSLICSLAMKRQEFALFKAILLFSPSDYSLFIHDVDISCFGRAIIESEREKLTFTLRKILLKEYGDIRGTQRLAKILLAISTFMEITEKRRNYLEVCDLMATVQLSSLAKGVYLKQIDL</sequence>
<keyword evidence="4 11" id="KW-0863">Zinc-finger</keyword>
<dbReference type="SMART" id="SM00399">
    <property type="entry name" value="ZnF_C4"/>
    <property type="match status" value="1"/>
</dbReference>
<keyword evidence="6 11" id="KW-0805">Transcription regulation</keyword>
<dbReference type="PANTHER" id="PTHR24083">
    <property type="entry name" value="NUCLEAR HORMONE RECEPTOR"/>
    <property type="match status" value="1"/>
</dbReference>
<dbReference type="AlphaFoldDB" id="A0A1I7X587"/>
<dbReference type="InterPro" id="IPR035500">
    <property type="entry name" value="NHR-like_dom_sf"/>
</dbReference>
<dbReference type="Gene3D" id="1.10.565.10">
    <property type="entry name" value="Retinoid X Receptor"/>
    <property type="match status" value="1"/>
</dbReference>
<keyword evidence="3 11" id="KW-0479">Metal-binding</keyword>
<evidence type="ECO:0000256" key="10">
    <source>
        <dbReference type="ARBA" id="ARBA00023242"/>
    </source>
</evidence>
<evidence type="ECO:0000256" key="5">
    <source>
        <dbReference type="ARBA" id="ARBA00022833"/>
    </source>
</evidence>
<dbReference type="SUPFAM" id="SSF48508">
    <property type="entry name" value="Nuclear receptor ligand-binding domain"/>
    <property type="match status" value="1"/>
</dbReference>
<feature type="domain" description="Nuclear receptor" evidence="12">
    <location>
        <begin position="101"/>
        <end position="146"/>
    </location>
</feature>
<dbReference type="PROSITE" id="PS00031">
    <property type="entry name" value="NUCLEAR_REC_DBD_1"/>
    <property type="match status" value="1"/>
</dbReference>
<reference evidence="15" key="1">
    <citation type="submission" date="2016-11" db="UniProtKB">
        <authorList>
            <consortium name="WormBaseParasite"/>
        </authorList>
    </citation>
    <scope>IDENTIFICATION</scope>
</reference>